<dbReference type="Pfam" id="PF06945">
    <property type="entry name" value="DUF1289"/>
    <property type="match status" value="1"/>
</dbReference>
<evidence type="ECO:0008006" key="3">
    <source>
        <dbReference type="Google" id="ProtNLM"/>
    </source>
</evidence>
<dbReference type="InterPro" id="IPR029068">
    <property type="entry name" value="Glyas_Bleomycin-R_OHBP_Dase"/>
</dbReference>
<dbReference type="InterPro" id="IPR010710">
    <property type="entry name" value="DUF1289"/>
</dbReference>
<organism evidence="2">
    <name type="scientific">Heterosigma akashiwo</name>
    <name type="common">Chromophytic alga</name>
    <name type="synonym">Heterosigma carterae</name>
    <dbReference type="NCBI Taxonomy" id="2829"/>
    <lineage>
        <taxon>Eukaryota</taxon>
        <taxon>Sar</taxon>
        <taxon>Stramenopiles</taxon>
        <taxon>Ochrophyta</taxon>
        <taxon>Raphidophyceae</taxon>
        <taxon>Chattonellales</taxon>
        <taxon>Chattonellaceae</taxon>
        <taxon>Heterosigma</taxon>
    </lineage>
</organism>
<dbReference type="AlphaFoldDB" id="A0A7S3YLX8"/>
<evidence type="ECO:0000313" key="2">
    <source>
        <dbReference type="EMBL" id="CAE0655760.1"/>
    </source>
</evidence>
<name>A0A7S3YLX8_HETAK</name>
<dbReference type="SUPFAM" id="SSF54593">
    <property type="entry name" value="Glyoxalase/Bleomycin resistance protein/Dihydroxybiphenyl dioxygenase"/>
    <property type="match status" value="1"/>
</dbReference>
<dbReference type="Gene3D" id="3.10.180.10">
    <property type="entry name" value="2,3-Dihydroxybiphenyl 1,2-Dioxygenase, domain 1"/>
    <property type="match status" value="1"/>
</dbReference>
<reference evidence="2" key="1">
    <citation type="submission" date="2021-01" db="EMBL/GenBank/DDBJ databases">
        <authorList>
            <person name="Corre E."/>
            <person name="Pelletier E."/>
            <person name="Niang G."/>
            <person name="Scheremetjew M."/>
            <person name="Finn R."/>
            <person name="Kale V."/>
            <person name="Holt S."/>
            <person name="Cochrane G."/>
            <person name="Meng A."/>
            <person name="Brown T."/>
            <person name="Cohen L."/>
        </authorList>
    </citation>
    <scope>NUCLEOTIDE SEQUENCE</scope>
    <source>
        <strain evidence="2">CCMP3107</strain>
    </source>
</reference>
<feature type="compositionally biased region" description="Polar residues" evidence="1">
    <location>
        <begin position="133"/>
        <end position="154"/>
    </location>
</feature>
<protein>
    <recommendedName>
        <fullName evidence="3">VOC domain-containing protein</fullName>
    </recommendedName>
</protein>
<gene>
    <name evidence="2" type="ORF">HAKA00212_LOCUS26986</name>
</gene>
<sequence length="262" mass="28863">MIDLLSYDTTCLTEEGQQSVLKMQAAGGVSILERIEDAVFDSKTSTLDHFCLRVHQFDQKEMEVYFSSKGVEVLKAGPRKGAEGVGPSLYIKDPEGNIIELKGPPLTGRSTVTENSEITSKVKAVTTPGEFPTTDSTTHTNNANDDGASPNTSFLGHDDEGSQSMPQNGLDNIQQQVSLPFTPCVRICRYKDFFFNGRVCIGCFREQFEISGWDSFTDSERGDALLDAAERLAEYTEKEYGGGGAVKKEILLHQSKLWKGRQ</sequence>
<evidence type="ECO:0000256" key="1">
    <source>
        <dbReference type="SAM" id="MobiDB-lite"/>
    </source>
</evidence>
<proteinExistence type="predicted"/>
<dbReference type="EMBL" id="HBIU01062731">
    <property type="protein sequence ID" value="CAE0655760.1"/>
    <property type="molecule type" value="Transcribed_RNA"/>
</dbReference>
<accession>A0A7S3YLX8</accession>
<feature type="region of interest" description="Disordered" evidence="1">
    <location>
        <begin position="125"/>
        <end position="169"/>
    </location>
</feature>